<dbReference type="Gene3D" id="3.30.565.60">
    <property type="match status" value="1"/>
</dbReference>
<dbReference type="Proteomes" id="UP001060368">
    <property type="component" value="Chromosome"/>
</dbReference>
<dbReference type="KEGG" id="mend:L6E24_11230"/>
<dbReference type="RefSeq" id="WP_257742075.1">
    <property type="nucleotide sequence ID" value="NZ_CP096115.1"/>
</dbReference>
<accession>A0A9E7PKP8</accession>
<dbReference type="PANTHER" id="PTHR30595:SF6">
    <property type="entry name" value="SCHLAFEN ALBA-2 DOMAIN-CONTAINING PROTEIN"/>
    <property type="match status" value="1"/>
</dbReference>
<dbReference type="EMBL" id="CP096115">
    <property type="protein sequence ID" value="UUX91924.1"/>
    <property type="molecule type" value="Genomic_DNA"/>
</dbReference>
<protein>
    <recommendedName>
        <fullName evidence="3">ATP-dependent DNA helicase RecG C-terminal domain-containing protein</fullName>
    </recommendedName>
</protein>
<dbReference type="AlphaFoldDB" id="A0A9E7PKP8"/>
<dbReference type="Pfam" id="PF13749">
    <property type="entry name" value="HATPase_c_4"/>
    <property type="match status" value="1"/>
</dbReference>
<reference evidence="1" key="1">
    <citation type="submission" date="2022-04" db="EMBL/GenBank/DDBJ databases">
        <title>Complete genome of Methanoplanus endosymbiosus DSM 3599.</title>
        <authorList>
            <person name="Chen S.-C."/>
            <person name="You Y.-T."/>
            <person name="Zhou Y.-Z."/>
            <person name="Lai M.-C."/>
        </authorList>
    </citation>
    <scope>NUCLEOTIDE SEQUENCE</scope>
    <source>
        <strain evidence="1">DSM 3599</strain>
    </source>
</reference>
<gene>
    <name evidence="1" type="ORF">L6E24_11230</name>
</gene>
<evidence type="ECO:0008006" key="3">
    <source>
        <dbReference type="Google" id="ProtNLM"/>
    </source>
</evidence>
<dbReference type="GeneID" id="74308281"/>
<evidence type="ECO:0000313" key="2">
    <source>
        <dbReference type="Proteomes" id="UP001060368"/>
    </source>
</evidence>
<dbReference type="InterPro" id="IPR038475">
    <property type="entry name" value="RecG_C_sf"/>
</dbReference>
<organism evidence="1 2">
    <name type="scientific">Methanoplanus endosymbiosus</name>
    <dbReference type="NCBI Taxonomy" id="33865"/>
    <lineage>
        <taxon>Archaea</taxon>
        <taxon>Methanobacteriati</taxon>
        <taxon>Methanobacteriota</taxon>
        <taxon>Stenosarchaea group</taxon>
        <taxon>Methanomicrobia</taxon>
        <taxon>Methanomicrobiales</taxon>
        <taxon>Methanomicrobiaceae</taxon>
        <taxon>Methanoplanus</taxon>
    </lineage>
</organism>
<proteinExistence type="predicted"/>
<name>A0A9E7PKP8_9EURY</name>
<sequence length="332" mass="38230">MINNSDYELLTAKQNLKKEDVVRCLDYTTYFDLVKIPLPTEIDKIIHYLAEERIVILEDNGLYSITNLGAIMFARKLSYFPGIFRKSIRVIQYRGNNRIEAVREYEELKGYASGFEGLITYISGLLPMSEVIVSGMRRTVSSYPMDAVRELIANALIHQDLSVTGAGPMIEIFESRIEITNPGAPLVDVWRIIDNPPRSRNEILSSLMRRIGFCEERGSGWDKVVSLCELSQLPVPKIEEYEEFTRVTMYSHIPYNKMTHEERLWACYMHACLKQVSNDYMTNKSLRERFGLSPSKNSAISKLIKDALTKDLIKPFDPDTAPRYMKYVPIWA</sequence>
<evidence type="ECO:0000313" key="1">
    <source>
        <dbReference type="EMBL" id="UUX91924.1"/>
    </source>
</evidence>
<keyword evidence="2" id="KW-1185">Reference proteome</keyword>
<dbReference type="PANTHER" id="PTHR30595">
    <property type="entry name" value="GLPR-RELATED TRANSCRIPTIONAL REPRESSOR"/>
    <property type="match status" value="1"/>
</dbReference>